<sequence>MKLPTRQHLLHGQCSLSFIFVLRFSCSARSLHIRFALSSKFIPSYNFPLNGRQVITTAAATAWSVESYY</sequence>
<evidence type="ECO:0000313" key="1">
    <source>
        <dbReference type="EMBL" id="MBW31450.1"/>
    </source>
</evidence>
<proteinExistence type="predicted"/>
<reference evidence="1" key="1">
    <citation type="submission" date="2018-01" db="EMBL/GenBank/DDBJ databases">
        <title>An insight into the sialome of Amazonian anophelines.</title>
        <authorList>
            <person name="Ribeiro J.M."/>
            <person name="Scarpassa V."/>
            <person name="Calvo E."/>
        </authorList>
    </citation>
    <scope>NUCLEOTIDE SEQUENCE</scope>
    <source>
        <tissue evidence="1">Salivary glands</tissue>
    </source>
</reference>
<name>A0A2M3ZSM5_9DIPT</name>
<dbReference type="AlphaFoldDB" id="A0A2M3ZSM5"/>
<protein>
    <submittedName>
        <fullName evidence="1">Putative secreted peptide</fullName>
    </submittedName>
</protein>
<organism evidence="1">
    <name type="scientific">Anopheles braziliensis</name>
    <dbReference type="NCBI Taxonomy" id="58242"/>
    <lineage>
        <taxon>Eukaryota</taxon>
        <taxon>Metazoa</taxon>
        <taxon>Ecdysozoa</taxon>
        <taxon>Arthropoda</taxon>
        <taxon>Hexapoda</taxon>
        <taxon>Insecta</taxon>
        <taxon>Pterygota</taxon>
        <taxon>Neoptera</taxon>
        <taxon>Endopterygota</taxon>
        <taxon>Diptera</taxon>
        <taxon>Nematocera</taxon>
        <taxon>Culicoidea</taxon>
        <taxon>Culicidae</taxon>
        <taxon>Anophelinae</taxon>
        <taxon>Anopheles</taxon>
    </lineage>
</organism>
<accession>A0A2M3ZSM5</accession>
<dbReference type="EMBL" id="GGFM01010699">
    <property type="protein sequence ID" value="MBW31450.1"/>
    <property type="molecule type" value="Transcribed_RNA"/>
</dbReference>